<keyword evidence="3" id="KW-1185">Reference proteome</keyword>
<protein>
    <submittedName>
        <fullName evidence="2">Protein NRT1/ PTR FAMILY 2.9 like</fullName>
    </submittedName>
</protein>
<name>A0A2R6QGZ4_ACTCC</name>
<dbReference type="EMBL" id="NKQK01000016">
    <property type="protein sequence ID" value="PSS07872.1"/>
    <property type="molecule type" value="Genomic_DNA"/>
</dbReference>
<evidence type="ECO:0000313" key="3">
    <source>
        <dbReference type="Proteomes" id="UP000241394"/>
    </source>
</evidence>
<dbReference type="Proteomes" id="UP000241394">
    <property type="component" value="Chromosome LG16"/>
</dbReference>
<gene>
    <name evidence="2" type="ORF">CEY00_Acc18226</name>
</gene>
<dbReference type="OrthoDB" id="8904098at2759"/>
<organism evidence="2 3">
    <name type="scientific">Actinidia chinensis var. chinensis</name>
    <name type="common">Chinese soft-hair kiwi</name>
    <dbReference type="NCBI Taxonomy" id="1590841"/>
    <lineage>
        <taxon>Eukaryota</taxon>
        <taxon>Viridiplantae</taxon>
        <taxon>Streptophyta</taxon>
        <taxon>Embryophyta</taxon>
        <taxon>Tracheophyta</taxon>
        <taxon>Spermatophyta</taxon>
        <taxon>Magnoliopsida</taxon>
        <taxon>eudicotyledons</taxon>
        <taxon>Gunneridae</taxon>
        <taxon>Pentapetalae</taxon>
        <taxon>asterids</taxon>
        <taxon>Ericales</taxon>
        <taxon>Actinidiaceae</taxon>
        <taxon>Actinidia</taxon>
    </lineage>
</organism>
<dbReference type="Gene3D" id="1.20.1250.20">
    <property type="entry name" value="MFS general substrate transporter like domains"/>
    <property type="match status" value="1"/>
</dbReference>
<dbReference type="PANTHER" id="PTHR11654">
    <property type="entry name" value="OLIGOPEPTIDE TRANSPORTER-RELATED"/>
    <property type="match status" value="1"/>
</dbReference>
<dbReference type="InterPro" id="IPR036259">
    <property type="entry name" value="MFS_trans_sf"/>
</dbReference>
<reference evidence="3" key="2">
    <citation type="journal article" date="2018" name="BMC Genomics">
        <title>A manually annotated Actinidia chinensis var. chinensis (kiwifruit) genome highlights the challenges associated with draft genomes and gene prediction in plants.</title>
        <authorList>
            <person name="Pilkington S.M."/>
            <person name="Crowhurst R."/>
            <person name="Hilario E."/>
            <person name="Nardozza S."/>
            <person name="Fraser L."/>
            <person name="Peng Y."/>
            <person name="Gunaseelan K."/>
            <person name="Simpson R."/>
            <person name="Tahir J."/>
            <person name="Deroles S.C."/>
            <person name="Templeton K."/>
            <person name="Luo Z."/>
            <person name="Davy M."/>
            <person name="Cheng C."/>
            <person name="McNeilage M."/>
            <person name="Scaglione D."/>
            <person name="Liu Y."/>
            <person name="Zhang Q."/>
            <person name="Datson P."/>
            <person name="De Silva N."/>
            <person name="Gardiner S.E."/>
            <person name="Bassett H."/>
            <person name="Chagne D."/>
            <person name="McCallum J."/>
            <person name="Dzierzon H."/>
            <person name="Deng C."/>
            <person name="Wang Y.Y."/>
            <person name="Barron L."/>
            <person name="Manako K."/>
            <person name="Bowen J."/>
            <person name="Foster T.M."/>
            <person name="Erridge Z.A."/>
            <person name="Tiffin H."/>
            <person name="Waite C.N."/>
            <person name="Davies K.M."/>
            <person name="Grierson E.P."/>
            <person name="Laing W.A."/>
            <person name="Kirk R."/>
            <person name="Chen X."/>
            <person name="Wood M."/>
            <person name="Montefiori M."/>
            <person name="Brummell D.A."/>
            <person name="Schwinn K.E."/>
            <person name="Catanach A."/>
            <person name="Fullerton C."/>
            <person name="Li D."/>
            <person name="Meiyalaghan S."/>
            <person name="Nieuwenhuizen N."/>
            <person name="Read N."/>
            <person name="Prakash R."/>
            <person name="Hunter D."/>
            <person name="Zhang H."/>
            <person name="McKenzie M."/>
            <person name="Knabel M."/>
            <person name="Harris A."/>
            <person name="Allan A.C."/>
            <person name="Gleave A."/>
            <person name="Chen A."/>
            <person name="Janssen B.J."/>
            <person name="Plunkett B."/>
            <person name="Ampomah-Dwamena C."/>
            <person name="Voogd C."/>
            <person name="Leif D."/>
            <person name="Lafferty D."/>
            <person name="Souleyre E.J.F."/>
            <person name="Varkonyi-Gasic E."/>
            <person name="Gambi F."/>
            <person name="Hanley J."/>
            <person name="Yao J.L."/>
            <person name="Cheung J."/>
            <person name="David K.M."/>
            <person name="Warren B."/>
            <person name="Marsh K."/>
            <person name="Snowden K.C."/>
            <person name="Lin-Wang K."/>
            <person name="Brian L."/>
            <person name="Martinez-Sanchez M."/>
            <person name="Wang M."/>
            <person name="Ileperuma N."/>
            <person name="Macnee N."/>
            <person name="Campin R."/>
            <person name="McAtee P."/>
            <person name="Drummond R.S.M."/>
            <person name="Espley R.V."/>
            <person name="Ireland H.S."/>
            <person name="Wu R."/>
            <person name="Atkinson R.G."/>
            <person name="Karunairetnam S."/>
            <person name="Bulley S."/>
            <person name="Chunkath S."/>
            <person name="Hanley Z."/>
            <person name="Storey R."/>
            <person name="Thrimawithana A.H."/>
            <person name="Thomson S."/>
            <person name="David C."/>
            <person name="Testolin R."/>
            <person name="Huang H."/>
            <person name="Hellens R.P."/>
            <person name="Schaffer R.J."/>
        </authorList>
    </citation>
    <scope>NUCLEOTIDE SEQUENCE [LARGE SCALE GENOMIC DNA]</scope>
    <source>
        <strain evidence="3">cv. Red5</strain>
    </source>
</reference>
<evidence type="ECO:0000256" key="1">
    <source>
        <dbReference type="ARBA" id="ARBA00044504"/>
    </source>
</evidence>
<accession>A0A2R6QGZ4</accession>
<sequence>MADVEKVTTSDEPKYRGIRAMPFVIGNETFEKLGTIGTSANLLVYLTTVFNMKSITATNVINIFNGTCNFGTLLGAFLCDTYFGRYKTLGFASISSFLQARWPLCRSSVETPLNTCTVRAKAIIIPEMTLFSKLGGVTVSEFGRGATVDDDFEACQETKGNLQDKTSSGWRR</sequence>
<dbReference type="AlphaFoldDB" id="A0A2R6QGZ4"/>
<comment type="caution">
    <text evidence="2">The sequence shown here is derived from an EMBL/GenBank/DDBJ whole genome shotgun (WGS) entry which is preliminary data.</text>
</comment>
<dbReference type="Gramene" id="PSS07872">
    <property type="protein sequence ID" value="PSS07872"/>
    <property type="gene ID" value="CEY00_Acc18226"/>
</dbReference>
<evidence type="ECO:0000313" key="2">
    <source>
        <dbReference type="EMBL" id="PSS07872.1"/>
    </source>
</evidence>
<dbReference type="InParanoid" id="A0A2R6QGZ4"/>
<reference evidence="2 3" key="1">
    <citation type="submission" date="2017-07" db="EMBL/GenBank/DDBJ databases">
        <title>An improved, manually edited Actinidia chinensis var. chinensis (kiwifruit) genome highlights the challenges associated with draft genomes and gene prediction in plants.</title>
        <authorList>
            <person name="Pilkington S."/>
            <person name="Crowhurst R."/>
            <person name="Hilario E."/>
            <person name="Nardozza S."/>
            <person name="Fraser L."/>
            <person name="Peng Y."/>
            <person name="Gunaseelan K."/>
            <person name="Simpson R."/>
            <person name="Tahir J."/>
            <person name="Deroles S."/>
            <person name="Templeton K."/>
            <person name="Luo Z."/>
            <person name="Davy M."/>
            <person name="Cheng C."/>
            <person name="Mcneilage M."/>
            <person name="Scaglione D."/>
            <person name="Liu Y."/>
            <person name="Zhang Q."/>
            <person name="Datson P."/>
            <person name="De Silva N."/>
            <person name="Gardiner S."/>
            <person name="Bassett H."/>
            <person name="Chagne D."/>
            <person name="Mccallum J."/>
            <person name="Dzierzon H."/>
            <person name="Deng C."/>
            <person name="Wang Y.-Y."/>
            <person name="Barron N."/>
            <person name="Manako K."/>
            <person name="Bowen J."/>
            <person name="Foster T."/>
            <person name="Erridge Z."/>
            <person name="Tiffin H."/>
            <person name="Waite C."/>
            <person name="Davies K."/>
            <person name="Grierson E."/>
            <person name="Laing W."/>
            <person name="Kirk R."/>
            <person name="Chen X."/>
            <person name="Wood M."/>
            <person name="Montefiori M."/>
            <person name="Brummell D."/>
            <person name="Schwinn K."/>
            <person name="Catanach A."/>
            <person name="Fullerton C."/>
            <person name="Li D."/>
            <person name="Meiyalaghan S."/>
            <person name="Nieuwenhuizen N."/>
            <person name="Read N."/>
            <person name="Prakash R."/>
            <person name="Hunter D."/>
            <person name="Zhang H."/>
            <person name="Mckenzie M."/>
            <person name="Knabel M."/>
            <person name="Harris A."/>
            <person name="Allan A."/>
            <person name="Chen A."/>
            <person name="Janssen B."/>
            <person name="Plunkett B."/>
            <person name="Dwamena C."/>
            <person name="Voogd C."/>
            <person name="Leif D."/>
            <person name="Lafferty D."/>
            <person name="Souleyre E."/>
            <person name="Varkonyi-Gasic E."/>
            <person name="Gambi F."/>
            <person name="Hanley J."/>
            <person name="Yao J.-L."/>
            <person name="Cheung J."/>
            <person name="David K."/>
            <person name="Warren B."/>
            <person name="Marsh K."/>
            <person name="Snowden K."/>
            <person name="Lin-Wang K."/>
            <person name="Brian L."/>
            <person name="Martinez-Sanchez M."/>
            <person name="Wang M."/>
            <person name="Ileperuma N."/>
            <person name="Macnee N."/>
            <person name="Campin R."/>
            <person name="Mcatee P."/>
            <person name="Drummond R."/>
            <person name="Espley R."/>
            <person name="Ireland H."/>
            <person name="Wu R."/>
            <person name="Atkinson R."/>
            <person name="Karunairetnam S."/>
            <person name="Bulley S."/>
            <person name="Chunkath S."/>
            <person name="Hanley Z."/>
            <person name="Storey R."/>
            <person name="Thrimawithana A."/>
            <person name="Thomson S."/>
            <person name="David C."/>
            <person name="Testolin R."/>
        </authorList>
    </citation>
    <scope>NUCLEOTIDE SEQUENCE [LARGE SCALE GENOMIC DNA]</scope>
    <source>
        <strain evidence="3">cv. Red5</strain>
        <tissue evidence="2">Young leaf</tissue>
    </source>
</reference>
<proteinExistence type="inferred from homology"/>
<comment type="similarity">
    <text evidence="1">Belongs to the major facilitator superfamily. Phosphate:H(+) symporter (TC 2.A.1.9) family.</text>
</comment>